<reference evidence="2 3" key="1">
    <citation type="journal article" date="2023" name="Genes (Basel)">
        <title>Chromosome-Level Genome Assembly and Circadian Gene Repertoire of the Patagonia Blennie Eleginops maclovinus-The Closest Ancestral Proxy of Antarctic Cryonotothenioids.</title>
        <authorList>
            <person name="Cheng C.C."/>
            <person name="Rivera-Colon A.G."/>
            <person name="Minhas B.F."/>
            <person name="Wilson L."/>
            <person name="Rayamajhi N."/>
            <person name="Vargas-Chacoff L."/>
            <person name="Catchen J.M."/>
        </authorList>
    </citation>
    <scope>NUCLEOTIDE SEQUENCE [LARGE SCALE GENOMIC DNA]</scope>
    <source>
        <strain evidence="2">JMC-PN-2008</strain>
    </source>
</reference>
<gene>
    <name evidence="2" type="ORF">PBY51_016228</name>
</gene>
<reference evidence="2 3" key="2">
    <citation type="journal article" date="2023" name="Mol. Biol. Evol.">
        <title>Genomics of Secondarily Temperate Adaptation in the Only Non-Antarctic Icefish.</title>
        <authorList>
            <person name="Rivera-Colon A.G."/>
            <person name="Rayamajhi N."/>
            <person name="Minhas B.F."/>
            <person name="Madrigal G."/>
            <person name="Bilyk K.T."/>
            <person name="Yoon V."/>
            <person name="Hune M."/>
            <person name="Gregory S."/>
            <person name="Cheng C.H.C."/>
            <person name="Catchen J.M."/>
        </authorList>
    </citation>
    <scope>NUCLEOTIDE SEQUENCE [LARGE SCALE GENOMIC DNA]</scope>
    <source>
        <strain evidence="2">JMC-PN-2008</strain>
    </source>
</reference>
<dbReference type="AlphaFoldDB" id="A0AAN8ARY8"/>
<comment type="caution">
    <text evidence="2">The sequence shown here is derived from an EMBL/GenBank/DDBJ whole genome shotgun (WGS) entry which is preliminary data.</text>
</comment>
<protein>
    <submittedName>
        <fullName evidence="2">Uncharacterized protein</fullName>
    </submittedName>
</protein>
<proteinExistence type="predicted"/>
<evidence type="ECO:0000313" key="3">
    <source>
        <dbReference type="Proteomes" id="UP001346869"/>
    </source>
</evidence>
<evidence type="ECO:0000256" key="1">
    <source>
        <dbReference type="SAM" id="MobiDB-lite"/>
    </source>
</evidence>
<feature type="compositionally biased region" description="Basic and acidic residues" evidence="1">
    <location>
        <begin position="70"/>
        <end position="84"/>
    </location>
</feature>
<dbReference type="EMBL" id="JAUZQC010000010">
    <property type="protein sequence ID" value="KAK5865032.1"/>
    <property type="molecule type" value="Genomic_DNA"/>
</dbReference>
<feature type="region of interest" description="Disordered" evidence="1">
    <location>
        <begin position="55"/>
        <end position="84"/>
    </location>
</feature>
<organism evidence="2 3">
    <name type="scientific">Eleginops maclovinus</name>
    <name type="common">Patagonian blennie</name>
    <name type="synonym">Eleginus maclovinus</name>
    <dbReference type="NCBI Taxonomy" id="56733"/>
    <lineage>
        <taxon>Eukaryota</taxon>
        <taxon>Metazoa</taxon>
        <taxon>Chordata</taxon>
        <taxon>Craniata</taxon>
        <taxon>Vertebrata</taxon>
        <taxon>Euteleostomi</taxon>
        <taxon>Actinopterygii</taxon>
        <taxon>Neopterygii</taxon>
        <taxon>Teleostei</taxon>
        <taxon>Neoteleostei</taxon>
        <taxon>Acanthomorphata</taxon>
        <taxon>Eupercaria</taxon>
        <taxon>Perciformes</taxon>
        <taxon>Notothenioidei</taxon>
        <taxon>Eleginopidae</taxon>
        <taxon>Eleginops</taxon>
    </lineage>
</organism>
<keyword evidence="3" id="KW-1185">Reference proteome</keyword>
<sequence length="84" mass="9099">MIDARLPPLCSSEWLQQKAQNNIPDSPLCFFLSPCVSASRGGLRSQLCRGYAETEPASHAGSLDAINKLGSEEHSHEDEGLICN</sequence>
<dbReference type="Proteomes" id="UP001346869">
    <property type="component" value="Unassembled WGS sequence"/>
</dbReference>
<name>A0AAN8ARY8_ELEMC</name>
<accession>A0AAN8ARY8</accession>
<evidence type="ECO:0000313" key="2">
    <source>
        <dbReference type="EMBL" id="KAK5865032.1"/>
    </source>
</evidence>